<proteinExistence type="predicted"/>
<feature type="region of interest" description="Disordered" evidence="1">
    <location>
        <begin position="41"/>
        <end position="60"/>
    </location>
</feature>
<organism evidence="2 3">
    <name type="scientific">Dissostichus mawsoni</name>
    <name type="common">Antarctic cod</name>
    <dbReference type="NCBI Taxonomy" id="36200"/>
    <lineage>
        <taxon>Eukaryota</taxon>
        <taxon>Metazoa</taxon>
        <taxon>Chordata</taxon>
        <taxon>Craniata</taxon>
        <taxon>Vertebrata</taxon>
        <taxon>Euteleostomi</taxon>
        <taxon>Actinopterygii</taxon>
        <taxon>Neopterygii</taxon>
        <taxon>Teleostei</taxon>
        <taxon>Neoteleostei</taxon>
        <taxon>Acanthomorphata</taxon>
        <taxon>Eupercaria</taxon>
        <taxon>Perciformes</taxon>
        <taxon>Notothenioidei</taxon>
        <taxon>Nototheniidae</taxon>
        <taxon>Dissostichus</taxon>
    </lineage>
</organism>
<comment type="caution">
    <text evidence="2">The sequence shown here is derived from an EMBL/GenBank/DDBJ whole genome shotgun (WGS) entry which is preliminary data.</text>
</comment>
<feature type="region of interest" description="Disordered" evidence="1">
    <location>
        <begin position="76"/>
        <end position="121"/>
    </location>
</feature>
<dbReference type="AlphaFoldDB" id="A0A7J5YPV6"/>
<feature type="compositionally biased region" description="Acidic residues" evidence="1">
    <location>
        <begin position="86"/>
        <end position="115"/>
    </location>
</feature>
<name>A0A7J5YPV6_DISMA</name>
<dbReference type="EMBL" id="JAAKFY010000011">
    <property type="protein sequence ID" value="KAF3850288.1"/>
    <property type="molecule type" value="Genomic_DNA"/>
</dbReference>
<keyword evidence="3" id="KW-1185">Reference proteome</keyword>
<sequence>MMKARALQVVACSEVNPMLGHRKTNQEETGAVTARRLRLSVGQEEEGSGETAAGAGCQEEAFPLRGEEVVYTNYQNEVEKVKEQGEVVEEDEEEEETGREGDEDVDDEFSEDNEAGGERTT</sequence>
<gene>
    <name evidence="2" type="ORF">F7725_020007</name>
</gene>
<evidence type="ECO:0000313" key="2">
    <source>
        <dbReference type="EMBL" id="KAF3850288.1"/>
    </source>
</evidence>
<evidence type="ECO:0000313" key="3">
    <source>
        <dbReference type="Proteomes" id="UP000518266"/>
    </source>
</evidence>
<accession>A0A7J5YPV6</accession>
<protein>
    <submittedName>
        <fullName evidence="2">Uncharacterized protein</fullName>
    </submittedName>
</protein>
<evidence type="ECO:0000256" key="1">
    <source>
        <dbReference type="SAM" id="MobiDB-lite"/>
    </source>
</evidence>
<reference evidence="2 3" key="1">
    <citation type="submission" date="2020-03" db="EMBL/GenBank/DDBJ databases">
        <title>Dissostichus mawsoni Genome sequencing and assembly.</title>
        <authorList>
            <person name="Park H."/>
        </authorList>
    </citation>
    <scope>NUCLEOTIDE SEQUENCE [LARGE SCALE GENOMIC DNA]</scope>
    <source>
        <strain evidence="2">DM0001</strain>
        <tissue evidence="2">Muscle</tissue>
    </source>
</reference>
<dbReference type="Proteomes" id="UP000518266">
    <property type="component" value="Unassembled WGS sequence"/>
</dbReference>